<sequence length="277" mass="30562">MSAPVSPWTMVATGEPVAHAALMSDLARADVVLLGERHDRPAHHRWQMHVAAGLAAHREIVMGFEMFPARLDPVLAEWVAGDLSEEMFHDRVEWKTVWGFPIDIYMPIFRFCRETGVAMVGLNCRRDLVREVGAGGWEAVPEDAREGLTPARPSSPAYRRFIFELTGGGAPNRKTTSPDDPAFDRFVRAQEVWDRSFATRIHQASQREGRPLVLGVIGMGHLQWGGGVGWQLADFGSYDSRALIPQSADDPALAQGAADAAFRLPDPEARIESTPRG</sequence>
<protein>
    <submittedName>
        <fullName evidence="3">ChaN family lipoprotein</fullName>
    </submittedName>
</protein>
<reference evidence="4" key="1">
    <citation type="journal article" date="2019" name="Int. J. Syst. Evol. Microbiol.">
        <title>The Global Catalogue of Microorganisms (GCM) 10K type strain sequencing project: providing services to taxonomists for standard genome sequencing and annotation.</title>
        <authorList>
            <consortium name="The Broad Institute Genomics Platform"/>
            <consortium name="The Broad Institute Genome Sequencing Center for Infectious Disease"/>
            <person name="Wu L."/>
            <person name="Ma J."/>
        </authorList>
    </citation>
    <scope>NUCLEOTIDE SEQUENCE [LARGE SCALE GENOMIC DNA]</scope>
    <source>
        <strain evidence="4">CECT 8482</strain>
    </source>
</reference>
<keyword evidence="3" id="KW-0449">Lipoprotein</keyword>
<evidence type="ECO:0000313" key="3">
    <source>
        <dbReference type="EMBL" id="MDN3713017.1"/>
    </source>
</evidence>
<evidence type="ECO:0000313" key="4">
    <source>
        <dbReference type="Proteomes" id="UP001243846"/>
    </source>
</evidence>
<dbReference type="RefSeq" id="WP_377687651.1">
    <property type="nucleotide sequence ID" value="NZ_JBHMDZ010000045.1"/>
</dbReference>
<dbReference type="Pfam" id="PF04187">
    <property type="entry name" value="Cofac_haem_bdg"/>
    <property type="match status" value="1"/>
</dbReference>
<organism evidence="3 4">
    <name type="scientific">Paracoccus cavernae</name>
    <dbReference type="NCBI Taxonomy" id="1571207"/>
    <lineage>
        <taxon>Bacteria</taxon>
        <taxon>Pseudomonadati</taxon>
        <taxon>Pseudomonadota</taxon>
        <taxon>Alphaproteobacteria</taxon>
        <taxon>Rhodobacterales</taxon>
        <taxon>Paracoccaceae</taxon>
        <taxon>Paracoccus</taxon>
    </lineage>
</organism>
<name>A0ABT8DCA8_9RHOB</name>
<dbReference type="CDD" id="cd14727">
    <property type="entry name" value="ChanN-like"/>
    <property type="match status" value="1"/>
</dbReference>
<accession>A0ABT8DCA8</accession>
<comment type="caution">
    <text evidence="3">The sequence shown here is derived from an EMBL/GenBank/DDBJ whole genome shotgun (WGS) entry which is preliminary data.</text>
</comment>
<dbReference type="SUPFAM" id="SSF159501">
    <property type="entry name" value="EreA/ChaN-like"/>
    <property type="match status" value="1"/>
</dbReference>
<dbReference type="Proteomes" id="UP001243846">
    <property type="component" value="Unassembled WGS sequence"/>
</dbReference>
<gene>
    <name evidence="3" type="ORF">QWZ10_16950</name>
</gene>
<dbReference type="Gene3D" id="3.40.50.11550">
    <property type="match status" value="1"/>
</dbReference>
<feature type="region of interest" description="Disordered" evidence="1">
    <location>
        <begin position="254"/>
        <end position="277"/>
    </location>
</feature>
<dbReference type="InterPro" id="IPR007314">
    <property type="entry name" value="Cofac_haem-bd_dom"/>
</dbReference>
<proteinExistence type="predicted"/>
<feature type="domain" description="Haem-binding uptake Tiki superfamily ChaN" evidence="2">
    <location>
        <begin position="22"/>
        <end position="232"/>
    </location>
</feature>
<feature type="compositionally biased region" description="Basic and acidic residues" evidence="1">
    <location>
        <begin position="265"/>
        <end position="277"/>
    </location>
</feature>
<keyword evidence="4" id="KW-1185">Reference proteome</keyword>
<evidence type="ECO:0000256" key="1">
    <source>
        <dbReference type="SAM" id="MobiDB-lite"/>
    </source>
</evidence>
<dbReference type="EMBL" id="JAUFRC010000001">
    <property type="protein sequence ID" value="MDN3713017.1"/>
    <property type="molecule type" value="Genomic_DNA"/>
</dbReference>
<evidence type="ECO:0000259" key="2">
    <source>
        <dbReference type="Pfam" id="PF04187"/>
    </source>
</evidence>